<keyword evidence="2" id="KW-0812">Transmembrane</keyword>
<feature type="transmembrane region" description="Helical" evidence="2">
    <location>
        <begin position="219"/>
        <end position="242"/>
    </location>
</feature>
<feature type="transmembrane region" description="Helical" evidence="2">
    <location>
        <begin position="87"/>
        <end position="110"/>
    </location>
</feature>
<proteinExistence type="predicted"/>
<dbReference type="Proteomes" id="UP000310189">
    <property type="component" value="Unassembled WGS sequence"/>
</dbReference>
<evidence type="ECO:0000256" key="1">
    <source>
        <dbReference type="SAM" id="MobiDB-lite"/>
    </source>
</evidence>
<feature type="compositionally biased region" description="Low complexity" evidence="1">
    <location>
        <begin position="357"/>
        <end position="374"/>
    </location>
</feature>
<protein>
    <recommendedName>
        <fullName evidence="5">G-protein coupled receptors family 2 profile 2 domain-containing protein</fullName>
    </recommendedName>
</protein>
<keyword evidence="2" id="KW-0472">Membrane</keyword>
<keyword evidence="2" id="KW-1133">Transmembrane helix</keyword>
<feature type="transmembrane region" description="Helical" evidence="2">
    <location>
        <begin position="46"/>
        <end position="67"/>
    </location>
</feature>
<dbReference type="OrthoDB" id="3222065at2759"/>
<feature type="region of interest" description="Disordered" evidence="1">
    <location>
        <begin position="290"/>
        <end position="330"/>
    </location>
</feature>
<organism evidence="3 4">
    <name type="scientific">Wallemia hederae</name>
    <dbReference type="NCBI Taxonomy" id="1540922"/>
    <lineage>
        <taxon>Eukaryota</taxon>
        <taxon>Fungi</taxon>
        <taxon>Dikarya</taxon>
        <taxon>Basidiomycota</taxon>
        <taxon>Wallemiomycotina</taxon>
        <taxon>Wallemiomycetes</taxon>
        <taxon>Wallemiales</taxon>
        <taxon>Wallemiaceae</taxon>
        <taxon>Wallemia</taxon>
    </lineage>
</organism>
<accession>A0A4T0FR29</accession>
<dbReference type="AlphaFoldDB" id="A0A4T0FR29"/>
<feature type="transmembrane region" description="Helical" evidence="2">
    <location>
        <begin position="172"/>
        <end position="199"/>
    </location>
</feature>
<feature type="compositionally biased region" description="Low complexity" evidence="1">
    <location>
        <begin position="308"/>
        <end position="318"/>
    </location>
</feature>
<feature type="transmembrane region" description="Helical" evidence="2">
    <location>
        <begin position="20"/>
        <end position="39"/>
    </location>
</feature>
<evidence type="ECO:0000256" key="2">
    <source>
        <dbReference type="SAM" id="Phobius"/>
    </source>
</evidence>
<comment type="caution">
    <text evidence="3">The sequence shown here is derived from an EMBL/GenBank/DDBJ whole genome shotgun (WGS) entry which is preliminary data.</text>
</comment>
<evidence type="ECO:0008006" key="5">
    <source>
        <dbReference type="Google" id="ProtNLM"/>
    </source>
</evidence>
<feature type="region of interest" description="Disordered" evidence="1">
    <location>
        <begin position="344"/>
        <end position="380"/>
    </location>
</feature>
<feature type="transmembrane region" description="Helical" evidence="2">
    <location>
        <begin position="254"/>
        <end position="276"/>
    </location>
</feature>
<feature type="compositionally biased region" description="Polar residues" evidence="1">
    <location>
        <begin position="290"/>
        <end position="301"/>
    </location>
</feature>
<evidence type="ECO:0000313" key="4">
    <source>
        <dbReference type="Proteomes" id="UP000310189"/>
    </source>
</evidence>
<name>A0A4T0FR29_9BASI</name>
<keyword evidence="4" id="KW-1185">Reference proteome</keyword>
<reference evidence="3 4" key="1">
    <citation type="submission" date="2019-03" db="EMBL/GenBank/DDBJ databases">
        <title>Sequencing 23 genomes of Wallemia ichthyophaga.</title>
        <authorList>
            <person name="Gostincar C."/>
        </authorList>
    </citation>
    <scope>NUCLEOTIDE SEQUENCE [LARGE SCALE GENOMIC DNA]</scope>
    <source>
        <strain evidence="3 4">EXF-5753</strain>
    </source>
</reference>
<dbReference type="EMBL" id="SPNW01000014">
    <property type="protein sequence ID" value="TIA91072.1"/>
    <property type="molecule type" value="Genomic_DNA"/>
</dbReference>
<feature type="transmembrane region" description="Helical" evidence="2">
    <location>
        <begin position="131"/>
        <end position="152"/>
    </location>
</feature>
<evidence type="ECO:0000313" key="3">
    <source>
        <dbReference type="EMBL" id="TIA91072.1"/>
    </source>
</evidence>
<gene>
    <name evidence="3" type="ORF">E3P99_01268</name>
</gene>
<sequence length="380" mass="42378">MSDPSVFGVAQERYLNAYHGVLVAGSIGHFILFIITIFSKRVHRNILLLQFYALFSSILWFDAILLWTGHKSSYTEEIPPSIRVINATVRGTGMIMNSCSSLTVTLRIWSTVNTAKATSSHYLKEYIDSPLLLLIPWLFGIPFFIAHIIASLRNTDDVVRTPYFCVVLNAQLNLATVVSSTVIMFLLMVMALWTSVLLIRLRLSQFGLLKFRLSVDIQLISRIVLFLYYSITSLVVLLKATIEFQGFKTGPTLTFAATGLVACITFFIQADVLRVFSGCLSMTRSQSSQSYTHTAHHTPSSDPLIPPQQAQTRQTQSQMPTHTQNKQHRLSLSVFLPPKARLKSDDKFTRQSASIGNTTNTASTTSASTQSTQSFPLLPL</sequence>